<evidence type="ECO:0000313" key="2">
    <source>
        <dbReference type="Proteomes" id="UP000639004"/>
    </source>
</evidence>
<evidence type="ECO:0000313" key="1">
    <source>
        <dbReference type="EMBL" id="MBI6182634.1"/>
    </source>
</evidence>
<protein>
    <submittedName>
        <fullName evidence="1">Uncharacterized protein</fullName>
    </submittedName>
</protein>
<reference evidence="1 2" key="1">
    <citation type="submission" date="2020-12" db="EMBL/GenBank/DDBJ databases">
        <title>Enhanced detection system for hospital associated transmission using whole genome sequencing surveillance.</title>
        <authorList>
            <person name="Harrison L.H."/>
            <person name="Van Tyne D."/>
            <person name="Marsh J.W."/>
            <person name="Griffith M.P."/>
            <person name="Snyder D.J."/>
            <person name="Cooper V.S."/>
            <person name="Mustapha M."/>
        </authorList>
    </citation>
    <scope>NUCLEOTIDE SEQUENCE [LARGE SCALE GENOMIC DNA]</scope>
    <source>
        <strain evidence="1 2">SER00238</strain>
    </source>
</reference>
<keyword evidence="2" id="KW-1185">Reference proteome</keyword>
<dbReference type="RefSeq" id="WP_129938051.1">
    <property type="nucleotide sequence ID" value="NZ_CAMIPQ010000001.1"/>
</dbReference>
<gene>
    <name evidence="1" type="ORF">JEQ07_19830</name>
</gene>
<proteinExistence type="predicted"/>
<dbReference type="Proteomes" id="UP000639004">
    <property type="component" value="Unassembled WGS sequence"/>
</dbReference>
<dbReference type="EMBL" id="JAEHSL010000020">
    <property type="protein sequence ID" value="MBI6182634.1"/>
    <property type="molecule type" value="Genomic_DNA"/>
</dbReference>
<comment type="caution">
    <text evidence="1">The sequence shown here is derived from an EMBL/GenBank/DDBJ whole genome shotgun (WGS) entry which is preliminary data.</text>
</comment>
<sequence length="120" mass="11874">MKSLTRTEIMMIGGGGESSVDTRTRVNHYGRGISANYGRQTYNPAVASTPVISSECASALGFAVLGGVAGGLIVGGARAVFGSVVGSSIGSLSACFGSGNGSQNASKGNSGTYNGGTCNW</sequence>
<name>A0ABS0TW90_SERPR</name>
<accession>A0ABS0TW90</accession>
<organism evidence="1 2">
    <name type="scientific">Serratia proteamaculans</name>
    <dbReference type="NCBI Taxonomy" id="28151"/>
    <lineage>
        <taxon>Bacteria</taxon>
        <taxon>Pseudomonadati</taxon>
        <taxon>Pseudomonadota</taxon>
        <taxon>Gammaproteobacteria</taxon>
        <taxon>Enterobacterales</taxon>
        <taxon>Yersiniaceae</taxon>
        <taxon>Serratia</taxon>
    </lineage>
</organism>